<keyword evidence="2" id="KW-0812">Transmembrane</keyword>
<keyword evidence="4" id="KW-1185">Reference proteome</keyword>
<comment type="caution">
    <text evidence="3">The sequence shown here is derived from an EMBL/GenBank/DDBJ whole genome shotgun (WGS) entry which is preliminary data.</text>
</comment>
<gene>
    <name evidence="3" type="primary">Acey_s0005.g2721</name>
    <name evidence="3" type="ORF">Y032_0005g2721</name>
</gene>
<dbReference type="Proteomes" id="UP000024635">
    <property type="component" value="Unassembled WGS sequence"/>
</dbReference>
<dbReference type="EMBL" id="JARK01001341">
    <property type="protein sequence ID" value="EYC30563.1"/>
    <property type="molecule type" value="Genomic_DNA"/>
</dbReference>
<feature type="region of interest" description="Disordered" evidence="1">
    <location>
        <begin position="74"/>
        <end position="103"/>
    </location>
</feature>
<evidence type="ECO:0000313" key="4">
    <source>
        <dbReference type="Proteomes" id="UP000024635"/>
    </source>
</evidence>
<evidence type="ECO:0000256" key="1">
    <source>
        <dbReference type="SAM" id="MobiDB-lite"/>
    </source>
</evidence>
<proteinExistence type="predicted"/>
<feature type="transmembrane region" description="Helical" evidence="2">
    <location>
        <begin position="12"/>
        <end position="32"/>
    </location>
</feature>
<reference evidence="4" key="1">
    <citation type="journal article" date="2015" name="Nat. Genet.">
        <title>The genome and transcriptome of the zoonotic hookworm Ancylostoma ceylanicum identify infection-specific gene families.</title>
        <authorList>
            <person name="Schwarz E.M."/>
            <person name="Hu Y."/>
            <person name="Antoshechkin I."/>
            <person name="Miller M.M."/>
            <person name="Sternberg P.W."/>
            <person name="Aroian R.V."/>
        </authorList>
    </citation>
    <scope>NUCLEOTIDE SEQUENCE</scope>
    <source>
        <strain evidence="4">HY135</strain>
    </source>
</reference>
<organism evidence="3 4">
    <name type="scientific">Ancylostoma ceylanicum</name>
    <dbReference type="NCBI Taxonomy" id="53326"/>
    <lineage>
        <taxon>Eukaryota</taxon>
        <taxon>Metazoa</taxon>
        <taxon>Ecdysozoa</taxon>
        <taxon>Nematoda</taxon>
        <taxon>Chromadorea</taxon>
        <taxon>Rhabditida</taxon>
        <taxon>Rhabditina</taxon>
        <taxon>Rhabditomorpha</taxon>
        <taxon>Strongyloidea</taxon>
        <taxon>Ancylostomatidae</taxon>
        <taxon>Ancylostomatinae</taxon>
        <taxon>Ancylostoma</taxon>
    </lineage>
</organism>
<dbReference type="AlphaFoldDB" id="A0A016VV10"/>
<keyword evidence="2" id="KW-1133">Transmembrane helix</keyword>
<dbReference type="OrthoDB" id="5854321at2759"/>
<name>A0A016VV10_9BILA</name>
<evidence type="ECO:0000256" key="2">
    <source>
        <dbReference type="SAM" id="Phobius"/>
    </source>
</evidence>
<sequence length="184" mass="20354">MVVMIGVVDILKWIPVMMIAMTVTFTVLTCVVPRETKYKSGVSVRKKDDDDPQQRRKGVYAIFQNIGNLMRDRRASESARITGSNDPIEVETDSAPDRPSSSVRAMAGSLRFRGRRDNRRSGEYREVPLEPPPCLAFKYGAPDGVRKPQLPAIFETPEASFADASYGATYKLPGPAVIGVNEDC</sequence>
<accession>A0A016VV10</accession>
<evidence type="ECO:0000313" key="3">
    <source>
        <dbReference type="EMBL" id="EYC30563.1"/>
    </source>
</evidence>
<keyword evidence="2" id="KW-0472">Membrane</keyword>
<protein>
    <submittedName>
        <fullName evidence="3">Uncharacterized protein</fullName>
    </submittedName>
</protein>